<dbReference type="EMBL" id="VBOZ01000034">
    <property type="protein sequence ID" value="TMQ62966.1"/>
    <property type="molecule type" value="Genomic_DNA"/>
</dbReference>
<dbReference type="InterPro" id="IPR010349">
    <property type="entry name" value="Asparaginase_II"/>
</dbReference>
<comment type="caution">
    <text evidence="1">The sequence shown here is derived from an EMBL/GenBank/DDBJ whole genome shotgun (WGS) entry which is preliminary data.</text>
</comment>
<dbReference type="PANTHER" id="PTHR42110:SF1">
    <property type="entry name" value="L-ASPARAGINASE, PUTATIVE (AFU_ORTHOLOGUE AFUA_3G11890)-RELATED"/>
    <property type="match status" value="1"/>
</dbReference>
<name>A0A538TH77_UNCEI</name>
<protein>
    <submittedName>
        <fullName evidence="1">Asparaginase</fullName>
    </submittedName>
</protein>
<dbReference type="Proteomes" id="UP000317691">
    <property type="component" value="Unassembled WGS sequence"/>
</dbReference>
<accession>A0A538TH77</accession>
<evidence type="ECO:0000313" key="1">
    <source>
        <dbReference type="EMBL" id="TMQ62966.1"/>
    </source>
</evidence>
<dbReference type="PANTHER" id="PTHR42110">
    <property type="entry name" value="L-ASPARAGINASE, PUTATIVE (AFU_ORTHOLOGUE AFUA_3G11890)-RELATED"/>
    <property type="match status" value="1"/>
</dbReference>
<dbReference type="AlphaFoldDB" id="A0A538TH77"/>
<dbReference type="Pfam" id="PF06089">
    <property type="entry name" value="Asparaginase_II"/>
    <property type="match status" value="1"/>
</dbReference>
<organism evidence="1 2">
    <name type="scientific">Eiseniibacteriota bacterium</name>
    <dbReference type="NCBI Taxonomy" id="2212470"/>
    <lineage>
        <taxon>Bacteria</taxon>
        <taxon>Candidatus Eiseniibacteriota</taxon>
    </lineage>
</organism>
<sequence>MRPRRRAKSTVSTTEREALVIAPGATARAAPLAHVLRGGHVESVHRGHVAVVDDRGRLLAWAGEPRSMIFPRSAFKPFQALPLVESGAFARSGLGADALALIAGSHSGTDRHAALARTILAAAGADESALRCGSHPPYDDATAEALRARGEAPTPIRHNCSGKHAGMLLLARFLGTPLAGYTDPDHPVQRRIFDRFATLVAEPFVDATPAIDGCSAPTPRIPIQTLAHAFALLARGRDAAGAEVPALDEIREAMRAHPDLVAGEGRLDTLLMRAAPGIVAKAGAEGVHAVGVPERGIGIAIKIEDGSRRALGPAVVSTLEYLGVIGAAERTSLAQHAGERLKNFAGIEVGEIRGVARLERAEAG</sequence>
<evidence type="ECO:0000313" key="2">
    <source>
        <dbReference type="Proteomes" id="UP000317691"/>
    </source>
</evidence>
<reference evidence="1 2" key="1">
    <citation type="journal article" date="2019" name="Nat. Microbiol.">
        <title>Mediterranean grassland soil C-N compound turnover is dependent on rainfall and depth, and is mediated by genomically divergent microorganisms.</title>
        <authorList>
            <person name="Diamond S."/>
            <person name="Andeer P.F."/>
            <person name="Li Z."/>
            <person name="Crits-Christoph A."/>
            <person name="Burstein D."/>
            <person name="Anantharaman K."/>
            <person name="Lane K.R."/>
            <person name="Thomas B.C."/>
            <person name="Pan C."/>
            <person name="Northen T.R."/>
            <person name="Banfield J.F."/>
        </authorList>
    </citation>
    <scope>NUCLEOTIDE SEQUENCE [LARGE SCALE GENOMIC DNA]</scope>
    <source>
        <strain evidence="1">WS_9</strain>
    </source>
</reference>
<gene>
    <name evidence="1" type="ORF">E6K79_11160</name>
</gene>
<proteinExistence type="predicted"/>